<evidence type="ECO:0000256" key="2">
    <source>
        <dbReference type="ARBA" id="ARBA00022670"/>
    </source>
</evidence>
<dbReference type="OrthoDB" id="3209743at2759"/>
<keyword evidence="3 5" id="KW-0479">Metal-binding</keyword>
<dbReference type="AlphaFoldDB" id="D8M678"/>
<proteinExistence type="inferred from homology"/>
<feature type="domain" description="Peptidase M24" evidence="8">
    <location>
        <begin position="27"/>
        <end position="206"/>
    </location>
</feature>
<dbReference type="InterPro" id="IPR036005">
    <property type="entry name" value="Creatinase/aminopeptidase-like"/>
</dbReference>
<evidence type="ECO:0000256" key="1">
    <source>
        <dbReference type="ARBA" id="ARBA00022438"/>
    </source>
</evidence>
<feature type="chain" id="PRO_5003117761" description="Methionine aminopeptidase" evidence="7">
    <location>
        <begin position="20"/>
        <end position="354"/>
    </location>
</feature>
<evidence type="ECO:0000256" key="5">
    <source>
        <dbReference type="RuleBase" id="RU003653"/>
    </source>
</evidence>
<evidence type="ECO:0000313" key="10">
    <source>
        <dbReference type="Proteomes" id="UP000008312"/>
    </source>
</evidence>
<dbReference type="NCBIfam" id="TIGR00500">
    <property type="entry name" value="met_pdase_I"/>
    <property type="match status" value="1"/>
</dbReference>
<evidence type="ECO:0000256" key="3">
    <source>
        <dbReference type="ARBA" id="ARBA00022723"/>
    </source>
</evidence>
<dbReference type="GeneID" id="24920564"/>
<comment type="cofactor">
    <cofactor evidence="5">
        <name>Co(2+)</name>
        <dbReference type="ChEBI" id="CHEBI:48828"/>
    </cofactor>
    <cofactor evidence="5">
        <name>Zn(2+)</name>
        <dbReference type="ChEBI" id="CHEBI:29105"/>
    </cofactor>
    <cofactor evidence="5">
        <name>Mn(2+)</name>
        <dbReference type="ChEBI" id="CHEBI:29035"/>
    </cofactor>
    <cofactor evidence="5">
        <name>Fe(2+)</name>
        <dbReference type="ChEBI" id="CHEBI:29033"/>
    </cofactor>
    <text evidence="5">Binds 2 divalent metal cations per subunit. Has a high-affinity and a low affinity metal-binding site. The true nature of the physiological cofactor is under debate. The enzyme is active with cobalt, zinc, manganese or divalent iron ions.</text>
</comment>
<comment type="catalytic activity">
    <reaction evidence="5">
        <text>Release of N-terminal amino acids, preferentially methionine, from peptides and arylamides.</text>
        <dbReference type="EC" id="3.4.11.18"/>
    </reaction>
</comment>
<dbReference type="Proteomes" id="UP000008312">
    <property type="component" value="Unassembled WGS sequence"/>
</dbReference>
<organism evidence="9">
    <name type="scientific">Blastocystis hominis</name>
    <dbReference type="NCBI Taxonomy" id="12968"/>
    <lineage>
        <taxon>Eukaryota</taxon>
        <taxon>Sar</taxon>
        <taxon>Stramenopiles</taxon>
        <taxon>Bigyra</taxon>
        <taxon>Opalozoa</taxon>
        <taxon>Opalinata</taxon>
        <taxon>Blastocystidae</taxon>
        <taxon>Blastocystis</taxon>
    </lineage>
</organism>
<dbReference type="PRINTS" id="PR00599">
    <property type="entry name" value="MAPEPTIDASE"/>
</dbReference>
<keyword evidence="4" id="KW-0378">Hydrolase</keyword>
<dbReference type="InterPro" id="IPR000994">
    <property type="entry name" value="Pept_M24"/>
</dbReference>
<dbReference type="SUPFAM" id="SSF55920">
    <property type="entry name" value="Creatinase/aminopeptidase"/>
    <property type="match status" value="1"/>
</dbReference>
<feature type="region of interest" description="Disordered" evidence="6">
    <location>
        <begin position="223"/>
        <end position="245"/>
    </location>
</feature>
<evidence type="ECO:0000256" key="6">
    <source>
        <dbReference type="SAM" id="MobiDB-lite"/>
    </source>
</evidence>
<dbReference type="EMBL" id="FN668661">
    <property type="protein sequence ID" value="CBK23631.2"/>
    <property type="molecule type" value="Genomic_DNA"/>
</dbReference>
<comment type="function">
    <text evidence="5">Cotranslationally removes the N-terminal methionine from nascent proteins. The N-terminal methionine is often cleaved when the second residue in the primary sequence is small and uncharged (Met-Ala-, Cys, Gly, Pro, Ser, Thr, or Val).</text>
</comment>
<dbReference type="RefSeq" id="XP_012897679.1">
    <property type="nucleotide sequence ID" value="XM_013042225.1"/>
</dbReference>
<evidence type="ECO:0000313" key="9">
    <source>
        <dbReference type="EMBL" id="CBK23631.2"/>
    </source>
</evidence>
<dbReference type="PANTHER" id="PTHR43330">
    <property type="entry name" value="METHIONINE AMINOPEPTIDASE"/>
    <property type="match status" value="1"/>
</dbReference>
<keyword evidence="7" id="KW-0732">Signal</keyword>
<dbReference type="MEROPS" id="M24.A06"/>
<dbReference type="PANTHER" id="PTHR43330:SF8">
    <property type="entry name" value="METHIONINE AMINOPEPTIDASE 1D, MITOCHONDRIAL"/>
    <property type="match status" value="1"/>
</dbReference>
<evidence type="ECO:0000259" key="8">
    <source>
        <dbReference type="Pfam" id="PF00557"/>
    </source>
</evidence>
<accession>D8M678</accession>
<dbReference type="GO" id="GO:0046872">
    <property type="term" value="F:metal ion binding"/>
    <property type="evidence" value="ECO:0007669"/>
    <property type="project" value="UniProtKB-KW"/>
</dbReference>
<dbReference type="Pfam" id="PF00557">
    <property type="entry name" value="Peptidase_M24"/>
    <property type="match status" value="1"/>
</dbReference>
<dbReference type="CDD" id="cd01086">
    <property type="entry name" value="MetAP1"/>
    <property type="match status" value="1"/>
</dbReference>
<dbReference type="EC" id="3.4.11.18" evidence="5"/>
<dbReference type="PROSITE" id="PS00680">
    <property type="entry name" value="MAP_1"/>
    <property type="match status" value="1"/>
</dbReference>
<protein>
    <recommendedName>
        <fullName evidence="5">Methionine aminopeptidase</fullName>
        <ecNumber evidence="5">3.4.11.18</ecNumber>
    </recommendedName>
</protein>
<dbReference type="InParanoid" id="D8M678"/>
<sequence length="354" mass="39323">MVLVTLRLLILQTHEYALSLGYYPSCLGKDGFPKSISISVNEVVCHAIPDDTVLENGDIVKVDLVMYADGFHGDTCRTFPCGEVDEKGLHLIETTQKCLDAAIKVCRPGQDYYQIGHAIQQLANKEGFNVVEDYCGHGIGRSMHMLPYILHFDNRYGGKMMENQVFTIEPMLVEGSNQVYTWEDGWTVATVDHGRCAQFEHTIIIHKDGAEILTSSVCNKQSIGERESGDDDDGGDDDDDDDDGGYDDEMLSLRSILLKVLLCHWLLGQLALVLVPVLVPVPVGNHRTMYSLQWWGREACWTGRCPVLLPLPSCLSAGSGRISAPFPPSNTPSHPCIYPPVSRNDFAFYSYTMN</sequence>
<dbReference type="InterPro" id="IPR001714">
    <property type="entry name" value="Pept_M24_MAP"/>
</dbReference>
<comment type="similarity">
    <text evidence="5">Belongs to the peptidase M24A family.</text>
</comment>
<name>D8M678_BLAHO</name>
<dbReference type="GO" id="GO:0004239">
    <property type="term" value="F:initiator methionyl aminopeptidase activity"/>
    <property type="evidence" value="ECO:0007669"/>
    <property type="project" value="UniProtKB-EC"/>
</dbReference>
<evidence type="ECO:0000256" key="4">
    <source>
        <dbReference type="ARBA" id="ARBA00022801"/>
    </source>
</evidence>
<evidence type="ECO:0000256" key="7">
    <source>
        <dbReference type="SAM" id="SignalP"/>
    </source>
</evidence>
<keyword evidence="2 5" id="KW-0645">Protease</keyword>
<dbReference type="Gene3D" id="3.90.230.10">
    <property type="entry name" value="Creatinase/methionine aminopeptidase superfamily"/>
    <property type="match status" value="1"/>
</dbReference>
<feature type="signal peptide" evidence="7">
    <location>
        <begin position="1"/>
        <end position="19"/>
    </location>
</feature>
<feature type="compositionally biased region" description="Acidic residues" evidence="6">
    <location>
        <begin position="228"/>
        <end position="245"/>
    </location>
</feature>
<gene>
    <name evidence="9" type="ORF">GSBLH_T00003467001</name>
</gene>
<dbReference type="GO" id="GO:0070006">
    <property type="term" value="F:metalloaminopeptidase activity"/>
    <property type="evidence" value="ECO:0007669"/>
    <property type="project" value="InterPro"/>
</dbReference>
<dbReference type="GO" id="GO:0006508">
    <property type="term" value="P:proteolysis"/>
    <property type="evidence" value="ECO:0007669"/>
    <property type="project" value="UniProtKB-KW"/>
</dbReference>
<reference evidence="9" key="1">
    <citation type="submission" date="2010-02" db="EMBL/GenBank/DDBJ databases">
        <title>Sequencing and annotation of the Blastocystis hominis genome.</title>
        <authorList>
            <person name="Wincker P."/>
        </authorList>
    </citation>
    <scope>NUCLEOTIDE SEQUENCE</scope>
    <source>
        <strain evidence="9">Singapore isolate B</strain>
    </source>
</reference>
<dbReference type="InterPro" id="IPR002467">
    <property type="entry name" value="Pept_M24A_MAP1"/>
</dbReference>
<keyword evidence="10" id="KW-1185">Reference proteome</keyword>
<keyword evidence="1 5" id="KW-0031">Aminopeptidase</keyword>